<evidence type="ECO:0000259" key="3">
    <source>
        <dbReference type="PROSITE" id="PS50118"/>
    </source>
</evidence>
<dbReference type="EMBL" id="CAJVPV010030973">
    <property type="protein sequence ID" value="CAG8741882.1"/>
    <property type="molecule type" value="Genomic_DNA"/>
</dbReference>
<name>A0A9N9IND5_9GLOM</name>
<dbReference type="GO" id="GO:0005634">
    <property type="term" value="C:nucleus"/>
    <property type="evidence" value="ECO:0007669"/>
    <property type="project" value="UniProtKB-UniRule"/>
</dbReference>
<proteinExistence type="predicted"/>
<keyword evidence="5" id="KW-1185">Reference proteome</keyword>
<dbReference type="GO" id="GO:0003677">
    <property type="term" value="F:DNA binding"/>
    <property type="evidence" value="ECO:0007669"/>
    <property type="project" value="UniProtKB-UniRule"/>
</dbReference>
<dbReference type="AlphaFoldDB" id="A0A9N9IND5"/>
<feature type="compositionally biased region" description="Polar residues" evidence="2">
    <location>
        <begin position="154"/>
        <end position="168"/>
    </location>
</feature>
<dbReference type="OrthoDB" id="2395750at2759"/>
<evidence type="ECO:0000256" key="1">
    <source>
        <dbReference type="PROSITE-ProRule" id="PRU00267"/>
    </source>
</evidence>
<dbReference type="Pfam" id="PF00505">
    <property type="entry name" value="HMG_box"/>
    <property type="match status" value="1"/>
</dbReference>
<dbReference type="InterPro" id="IPR009071">
    <property type="entry name" value="HMG_box_dom"/>
</dbReference>
<evidence type="ECO:0000313" key="5">
    <source>
        <dbReference type="Proteomes" id="UP000789342"/>
    </source>
</evidence>
<feature type="compositionally biased region" description="Basic residues" evidence="2">
    <location>
        <begin position="1"/>
        <end position="13"/>
    </location>
</feature>
<feature type="domain" description="HMG box" evidence="3">
    <location>
        <begin position="48"/>
        <end position="116"/>
    </location>
</feature>
<evidence type="ECO:0000256" key="2">
    <source>
        <dbReference type="SAM" id="MobiDB-lite"/>
    </source>
</evidence>
<feature type="compositionally biased region" description="Basic and acidic residues" evidence="2">
    <location>
        <begin position="136"/>
        <end position="151"/>
    </location>
</feature>
<feature type="region of interest" description="Disordered" evidence="2">
    <location>
        <begin position="1"/>
        <end position="20"/>
    </location>
</feature>
<keyword evidence="1" id="KW-0539">Nucleus</keyword>
<feature type="region of interest" description="Disordered" evidence="2">
    <location>
        <begin position="136"/>
        <end position="206"/>
    </location>
</feature>
<dbReference type="PROSITE" id="PS50118">
    <property type="entry name" value="HMG_BOX_2"/>
    <property type="match status" value="1"/>
</dbReference>
<evidence type="ECO:0000313" key="4">
    <source>
        <dbReference type="EMBL" id="CAG8741882.1"/>
    </source>
</evidence>
<protein>
    <submittedName>
        <fullName evidence="4">10423_t:CDS:1</fullName>
    </submittedName>
</protein>
<dbReference type="Gene3D" id="1.10.30.10">
    <property type="entry name" value="High mobility group box domain"/>
    <property type="match status" value="1"/>
</dbReference>
<feature type="compositionally biased region" description="Polar residues" evidence="2">
    <location>
        <begin position="186"/>
        <end position="205"/>
    </location>
</feature>
<reference evidence="4" key="1">
    <citation type="submission" date="2021-06" db="EMBL/GenBank/DDBJ databases">
        <authorList>
            <person name="Kallberg Y."/>
            <person name="Tangrot J."/>
            <person name="Rosling A."/>
        </authorList>
    </citation>
    <scope>NUCLEOTIDE SEQUENCE</scope>
    <source>
        <strain evidence="4">CL551</strain>
    </source>
</reference>
<comment type="caution">
    <text evidence="4">The sequence shown here is derived from an EMBL/GenBank/DDBJ whole genome shotgun (WGS) entry which is preliminary data.</text>
</comment>
<dbReference type="SUPFAM" id="SSF47095">
    <property type="entry name" value="HMG-box"/>
    <property type="match status" value="1"/>
</dbReference>
<sequence length="304" mass="35408">MTRRNSKITKSSRRNTNPTTVTPQMKITLFPPTVTKDDFLGRPSTNLDTKSPNAFFVYRKAFVKHLSDKNLKFRMTEVSKLVSYNWKNESKEVKAAYTKIAQEIDKEFQERKRIIRGYKIVCDPIMTLDPDFLESKEGEKREKLMESREPSETAAINNSQPLPSTTSPIVKREESVNCHSPRSIATPESSTTEYTLFDSDSGSEQTEQDFPLFEDMHREVFYNTESFSPCLEQYEYQHNLGQYVQSDMCYLPAEEQPVDQIWVDESSHCGYINDFGFYNTTFSIEQDPSLCHIENYGEYQTWNR</sequence>
<gene>
    <name evidence="4" type="ORF">AMORRO_LOCUS14764</name>
</gene>
<feature type="non-terminal residue" evidence="4">
    <location>
        <position position="304"/>
    </location>
</feature>
<dbReference type="Proteomes" id="UP000789342">
    <property type="component" value="Unassembled WGS sequence"/>
</dbReference>
<organism evidence="4 5">
    <name type="scientific">Acaulospora morrowiae</name>
    <dbReference type="NCBI Taxonomy" id="94023"/>
    <lineage>
        <taxon>Eukaryota</taxon>
        <taxon>Fungi</taxon>
        <taxon>Fungi incertae sedis</taxon>
        <taxon>Mucoromycota</taxon>
        <taxon>Glomeromycotina</taxon>
        <taxon>Glomeromycetes</taxon>
        <taxon>Diversisporales</taxon>
        <taxon>Acaulosporaceae</taxon>
        <taxon>Acaulospora</taxon>
    </lineage>
</organism>
<feature type="DNA-binding region" description="HMG box" evidence="1">
    <location>
        <begin position="48"/>
        <end position="116"/>
    </location>
</feature>
<accession>A0A9N9IND5</accession>
<keyword evidence="1" id="KW-0238">DNA-binding</keyword>
<dbReference type="SMART" id="SM00398">
    <property type="entry name" value="HMG"/>
    <property type="match status" value="1"/>
</dbReference>
<dbReference type="InterPro" id="IPR036910">
    <property type="entry name" value="HMG_box_dom_sf"/>
</dbReference>